<sequence length="110" mass="12609">ALCFSKKEKVINKTVTCHGLLYCTNEDCLELELRRDPAPSSADPFPDPYPNLRHWNRDTAAVLNFRYILFSLREGKGVPERFRHGNAVSAADQPQKPAKRRKKSTKKPKK</sequence>
<protein>
    <submittedName>
        <fullName evidence="2">Uncharacterized protein</fullName>
    </submittedName>
</protein>
<gene>
    <name evidence="2" type="ORF">H4R20_005320</name>
</gene>
<reference evidence="2" key="1">
    <citation type="submission" date="2022-07" db="EMBL/GenBank/DDBJ databases">
        <title>Phylogenomic reconstructions and comparative analyses of Kickxellomycotina fungi.</title>
        <authorList>
            <person name="Reynolds N.K."/>
            <person name="Stajich J.E."/>
            <person name="Barry K."/>
            <person name="Grigoriev I.V."/>
            <person name="Crous P."/>
            <person name="Smith M.E."/>
        </authorList>
    </citation>
    <scope>NUCLEOTIDE SEQUENCE</scope>
    <source>
        <strain evidence="2">NRRL 1565</strain>
    </source>
</reference>
<dbReference type="OrthoDB" id="5556225at2759"/>
<proteinExistence type="predicted"/>
<evidence type="ECO:0000256" key="1">
    <source>
        <dbReference type="SAM" id="MobiDB-lite"/>
    </source>
</evidence>
<organism evidence="2 3">
    <name type="scientific">Coemansia guatemalensis</name>
    <dbReference type="NCBI Taxonomy" id="2761395"/>
    <lineage>
        <taxon>Eukaryota</taxon>
        <taxon>Fungi</taxon>
        <taxon>Fungi incertae sedis</taxon>
        <taxon>Zoopagomycota</taxon>
        <taxon>Kickxellomycotina</taxon>
        <taxon>Kickxellomycetes</taxon>
        <taxon>Kickxellales</taxon>
        <taxon>Kickxellaceae</taxon>
        <taxon>Coemansia</taxon>
    </lineage>
</organism>
<feature type="non-terminal residue" evidence="2">
    <location>
        <position position="1"/>
    </location>
</feature>
<accession>A0A9W8HQJ5</accession>
<dbReference type="EMBL" id="JANBUO010001719">
    <property type="protein sequence ID" value="KAJ2797081.1"/>
    <property type="molecule type" value="Genomic_DNA"/>
</dbReference>
<feature type="compositionally biased region" description="Basic residues" evidence="1">
    <location>
        <begin position="97"/>
        <end position="110"/>
    </location>
</feature>
<name>A0A9W8HQJ5_9FUNG</name>
<dbReference type="AlphaFoldDB" id="A0A9W8HQJ5"/>
<evidence type="ECO:0000313" key="2">
    <source>
        <dbReference type="EMBL" id="KAJ2797081.1"/>
    </source>
</evidence>
<dbReference type="Proteomes" id="UP001140094">
    <property type="component" value="Unassembled WGS sequence"/>
</dbReference>
<feature type="region of interest" description="Disordered" evidence="1">
    <location>
        <begin position="81"/>
        <end position="110"/>
    </location>
</feature>
<evidence type="ECO:0000313" key="3">
    <source>
        <dbReference type="Proteomes" id="UP001140094"/>
    </source>
</evidence>
<comment type="caution">
    <text evidence="2">The sequence shown here is derived from an EMBL/GenBank/DDBJ whole genome shotgun (WGS) entry which is preliminary data.</text>
</comment>
<keyword evidence="3" id="KW-1185">Reference proteome</keyword>